<organism evidence="5 6">
    <name type="scientific">Aspergillus coremiiformis</name>
    <dbReference type="NCBI Taxonomy" id="138285"/>
    <lineage>
        <taxon>Eukaryota</taxon>
        <taxon>Fungi</taxon>
        <taxon>Dikarya</taxon>
        <taxon>Ascomycota</taxon>
        <taxon>Pezizomycotina</taxon>
        <taxon>Eurotiomycetes</taxon>
        <taxon>Eurotiomycetidae</taxon>
        <taxon>Eurotiales</taxon>
        <taxon>Aspergillaceae</taxon>
        <taxon>Aspergillus</taxon>
        <taxon>Aspergillus subgen. Circumdati</taxon>
    </lineage>
</organism>
<dbReference type="InterPro" id="IPR027417">
    <property type="entry name" value="P-loop_NTPase"/>
</dbReference>
<evidence type="ECO:0000313" key="5">
    <source>
        <dbReference type="EMBL" id="KAE8353772.1"/>
    </source>
</evidence>
<evidence type="ECO:0000256" key="1">
    <source>
        <dbReference type="ARBA" id="ARBA00022679"/>
    </source>
</evidence>
<reference evidence="6" key="1">
    <citation type="submission" date="2019-04" db="EMBL/GenBank/DDBJ databases">
        <title>Friends and foes A comparative genomics studyof 23 Aspergillus species from section Flavi.</title>
        <authorList>
            <consortium name="DOE Joint Genome Institute"/>
            <person name="Kjaerbolling I."/>
            <person name="Vesth T."/>
            <person name="Frisvad J.C."/>
            <person name="Nybo J.L."/>
            <person name="Theobald S."/>
            <person name="Kildgaard S."/>
            <person name="Isbrandt T."/>
            <person name="Kuo A."/>
            <person name="Sato A."/>
            <person name="Lyhne E.K."/>
            <person name="Kogle M.E."/>
            <person name="Wiebenga A."/>
            <person name="Kun R.S."/>
            <person name="Lubbers R.J."/>
            <person name="Makela M.R."/>
            <person name="Barry K."/>
            <person name="Chovatia M."/>
            <person name="Clum A."/>
            <person name="Daum C."/>
            <person name="Haridas S."/>
            <person name="He G."/>
            <person name="LaButti K."/>
            <person name="Lipzen A."/>
            <person name="Mondo S."/>
            <person name="Riley R."/>
            <person name="Salamov A."/>
            <person name="Simmons B.A."/>
            <person name="Magnuson J.K."/>
            <person name="Henrissat B."/>
            <person name="Mortensen U.H."/>
            <person name="Larsen T.O."/>
            <person name="Devries R.P."/>
            <person name="Grigoriev I.V."/>
            <person name="Machida M."/>
            <person name="Baker S.E."/>
            <person name="Andersen M.R."/>
        </authorList>
    </citation>
    <scope>NUCLEOTIDE SEQUENCE [LARGE SCALE GENOMIC DNA]</scope>
    <source>
        <strain evidence="6">CBS 553.77</strain>
    </source>
</reference>
<dbReference type="InterPro" id="IPR000850">
    <property type="entry name" value="Adenylat/UMP-CMP_kin"/>
</dbReference>
<protein>
    <submittedName>
        <fullName evidence="5">P-loop containing nucleoside triphosphate hydrolase protein</fullName>
    </submittedName>
</protein>
<dbReference type="OrthoDB" id="442176at2759"/>
<gene>
    <name evidence="5" type="ORF">BDV28DRAFT_147708</name>
</gene>
<dbReference type="PRINTS" id="PR00094">
    <property type="entry name" value="ADENYLTKNASE"/>
</dbReference>
<sequence>MEVYHNIYVIGAPGAGKGSLCEKLAAEYGFHHLSVGDLLRQCAASGSLAQQSLNNIQKNVLVDVDVLTHVLRSTVQDLKNAGKERLLVDGVPRTLDQAPSIEDAIGPPDLVLFFDCPGAIARQRVLTRQIPGRNDDGLVFDRRYQHYVAENESIVDHYDRRGLLLKVDTSGDVDSSYSKLLQGLLLREQGSCDSS</sequence>
<evidence type="ECO:0000256" key="4">
    <source>
        <dbReference type="RuleBase" id="RU003330"/>
    </source>
</evidence>
<dbReference type="GO" id="GO:0019205">
    <property type="term" value="F:nucleobase-containing compound kinase activity"/>
    <property type="evidence" value="ECO:0007669"/>
    <property type="project" value="InterPro"/>
</dbReference>
<comment type="similarity">
    <text evidence="4">Belongs to the adenylate kinase family.</text>
</comment>
<dbReference type="GO" id="GO:0016787">
    <property type="term" value="F:hydrolase activity"/>
    <property type="evidence" value="ECO:0007669"/>
    <property type="project" value="UniProtKB-KW"/>
</dbReference>
<evidence type="ECO:0000256" key="3">
    <source>
        <dbReference type="ARBA" id="ARBA00022777"/>
    </source>
</evidence>
<dbReference type="HAMAP" id="MF_00235">
    <property type="entry name" value="Adenylate_kinase_Adk"/>
    <property type="match status" value="1"/>
</dbReference>
<dbReference type="Pfam" id="PF00406">
    <property type="entry name" value="ADK"/>
    <property type="match status" value="1"/>
</dbReference>
<dbReference type="GO" id="GO:0005524">
    <property type="term" value="F:ATP binding"/>
    <property type="evidence" value="ECO:0007669"/>
    <property type="project" value="InterPro"/>
</dbReference>
<dbReference type="CDD" id="cd01428">
    <property type="entry name" value="ADK"/>
    <property type="match status" value="1"/>
</dbReference>
<dbReference type="SUPFAM" id="SSF52540">
    <property type="entry name" value="P-loop containing nucleoside triphosphate hydrolases"/>
    <property type="match status" value="1"/>
</dbReference>
<dbReference type="EMBL" id="ML739088">
    <property type="protein sequence ID" value="KAE8353772.1"/>
    <property type="molecule type" value="Genomic_DNA"/>
</dbReference>
<keyword evidence="3 4" id="KW-0418">Kinase</keyword>
<keyword evidence="5" id="KW-0378">Hydrolase</keyword>
<dbReference type="Proteomes" id="UP000327118">
    <property type="component" value="Unassembled WGS sequence"/>
</dbReference>
<keyword evidence="2" id="KW-0547">Nucleotide-binding</keyword>
<evidence type="ECO:0000313" key="6">
    <source>
        <dbReference type="Proteomes" id="UP000327118"/>
    </source>
</evidence>
<keyword evidence="6" id="KW-1185">Reference proteome</keyword>
<dbReference type="GO" id="GO:0006139">
    <property type="term" value="P:nucleobase-containing compound metabolic process"/>
    <property type="evidence" value="ECO:0007669"/>
    <property type="project" value="InterPro"/>
</dbReference>
<accession>A0A5N6Z7Y3</accession>
<evidence type="ECO:0000256" key="2">
    <source>
        <dbReference type="ARBA" id="ARBA00022741"/>
    </source>
</evidence>
<dbReference type="Gene3D" id="3.40.50.300">
    <property type="entry name" value="P-loop containing nucleotide triphosphate hydrolases"/>
    <property type="match status" value="1"/>
</dbReference>
<keyword evidence="1 4" id="KW-0808">Transferase</keyword>
<dbReference type="AlphaFoldDB" id="A0A5N6Z7Y3"/>
<dbReference type="PANTHER" id="PTHR23359">
    <property type="entry name" value="NUCLEOTIDE KINASE"/>
    <property type="match status" value="1"/>
</dbReference>
<proteinExistence type="inferred from homology"/>
<name>A0A5N6Z7Y3_9EURO</name>